<dbReference type="Pfam" id="PF00528">
    <property type="entry name" value="BPD_transp_1"/>
    <property type="match status" value="1"/>
</dbReference>
<feature type="domain" description="ABC transmembrane type-1" evidence="8">
    <location>
        <begin position="81"/>
        <end position="293"/>
    </location>
</feature>
<keyword evidence="10" id="KW-1185">Reference proteome</keyword>
<evidence type="ECO:0000259" key="8">
    <source>
        <dbReference type="PROSITE" id="PS50928"/>
    </source>
</evidence>
<evidence type="ECO:0000256" key="2">
    <source>
        <dbReference type="ARBA" id="ARBA00022448"/>
    </source>
</evidence>
<sequence length="303" mass="33818">MVTSKPASGSIGRLRNWLGGDFSPYVFIAPFFLLFAAFGLYPLLYAFNLSFMYWHGDDNPHYIGLGNYIFLLTDSLFWQSIWNSAFLWLAIVPGQTIVAILIAVLLSRATLRFRWFFRTALLTPYVVPLLAVAQVWLVLFDQDFGTVNTLLHLLHLANVGWLTTSMWAKPTLALLVLWKSSGFAILVMLAAIQNIPQEFYEAASLDGANALAQFWHITVPLLRRTIGFFVVVSTLGVIQMFAEPYVLTKGGPYNSTTTAGYQLLSYINNSDLGTGAANSFLLMIIVIVVSLIMLRLLRTGDEV</sequence>
<evidence type="ECO:0000256" key="5">
    <source>
        <dbReference type="ARBA" id="ARBA00022989"/>
    </source>
</evidence>
<name>A0A8J3N5Y2_9CHLR</name>
<comment type="subcellular location">
    <subcellularLocation>
        <location evidence="1 7">Cell membrane</location>
        <topology evidence="1 7">Multi-pass membrane protein</topology>
    </subcellularLocation>
</comment>
<dbReference type="GO" id="GO:0005886">
    <property type="term" value="C:plasma membrane"/>
    <property type="evidence" value="ECO:0007669"/>
    <property type="project" value="UniProtKB-SubCell"/>
</dbReference>
<keyword evidence="4 7" id="KW-0812">Transmembrane</keyword>
<evidence type="ECO:0000256" key="6">
    <source>
        <dbReference type="ARBA" id="ARBA00023136"/>
    </source>
</evidence>
<feature type="transmembrane region" description="Helical" evidence="7">
    <location>
        <begin position="85"/>
        <end position="107"/>
    </location>
</feature>
<dbReference type="EMBL" id="BNJK01000002">
    <property type="protein sequence ID" value="GHO99757.1"/>
    <property type="molecule type" value="Genomic_DNA"/>
</dbReference>
<feature type="transmembrane region" description="Helical" evidence="7">
    <location>
        <begin position="119"/>
        <end position="139"/>
    </location>
</feature>
<evidence type="ECO:0000256" key="3">
    <source>
        <dbReference type="ARBA" id="ARBA00022475"/>
    </source>
</evidence>
<evidence type="ECO:0000256" key="7">
    <source>
        <dbReference type="RuleBase" id="RU363032"/>
    </source>
</evidence>
<dbReference type="SUPFAM" id="SSF161098">
    <property type="entry name" value="MetI-like"/>
    <property type="match status" value="1"/>
</dbReference>
<evidence type="ECO:0000256" key="4">
    <source>
        <dbReference type="ARBA" id="ARBA00022692"/>
    </source>
</evidence>
<dbReference type="AlphaFoldDB" id="A0A8J3N5Y2"/>
<keyword evidence="2 7" id="KW-0813">Transport</keyword>
<feature type="transmembrane region" description="Helical" evidence="7">
    <location>
        <begin position="59"/>
        <end position="79"/>
    </location>
</feature>
<accession>A0A8J3N5Y2</accession>
<dbReference type="GO" id="GO:0055085">
    <property type="term" value="P:transmembrane transport"/>
    <property type="evidence" value="ECO:0007669"/>
    <property type="project" value="InterPro"/>
</dbReference>
<keyword evidence="9" id="KW-0762">Sugar transport</keyword>
<organism evidence="9 10">
    <name type="scientific">Reticulibacter mediterranei</name>
    <dbReference type="NCBI Taxonomy" id="2778369"/>
    <lineage>
        <taxon>Bacteria</taxon>
        <taxon>Bacillati</taxon>
        <taxon>Chloroflexota</taxon>
        <taxon>Ktedonobacteria</taxon>
        <taxon>Ktedonobacterales</taxon>
        <taxon>Reticulibacteraceae</taxon>
        <taxon>Reticulibacter</taxon>
    </lineage>
</organism>
<comment type="caution">
    <text evidence="9">The sequence shown here is derived from an EMBL/GenBank/DDBJ whole genome shotgun (WGS) entry which is preliminary data.</text>
</comment>
<dbReference type="Proteomes" id="UP000597444">
    <property type="component" value="Unassembled WGS sequence"/>
</dbReference>
<protein>
    <submittedName>
        <fullName evidence="9">Sugar transporter</fullName>
    </submittedName>
</protein>
<dbReference type="InterPro" id="IPR035906">
    <property type="entry name" value="MetI-like_sf"/>
</dbReference>
<keyword evidence="3" id="KW-1003">Cell membrane</keyword>
<dbReference type="InterPro" id="IPR051393">
    <property type="entry name" value="ABC_transporter_permease"/>
</dbReference>
<comment type="similarity">
    <text evidence="7">Belongs to the binding-protein-dependent transport system permease family.</text>
</comment>
<reference evidence="9" key="1">
    <citation type="submission" date="2020-10" db="EMBL/GenBank/DDBJ databases">
        <title>Taxonomic study of unclassified bacteria belonging to the class Ktedonobacteria.</title>
        <authorList>
            <person name="Yabe S."/>
            <person name="Wang C.M."/>
            <person name="Zheng Y."/>
            <person name="Sakai Y."/>
            <person name="Cavaletti L."/>
            <person name="Monciardini P."/>
            <person name="Donadio S."/>
        </authorList>
    </citation>
    <scope>NUCLEOTIDE SEQUENCE</scope>
    <source>
        <strain evidence="9">ID150040</strain>
    </source>
</reference>
<feature type="transmembrane region" description="Helical" evidence="7">
    <location>
        <begin position="172"/>
        <end position="192"/>
    </location>
</feature>
<dbReference type="PROSITE" id="PS50928">
    <property type="entry name" value="ABC_TM1"/>
    <property type="match status" value="1"/>
</dbReference>
<dbReference type="CDD" id="cd06261">
    <property type="entry name" value="TM_PBP2"/>
    <property type="match status" value="1"/>
</dbReference>
<dbReference type="PANTHER" id="PTHR30193:SF37">
    <property type="entry name" value="INNER MEMBRANE ABC TRANSPORTER PERMEASE PROTEIN YCJO"/>
    <property type="match status" value="1"/>
</dbReference>
<feature type="transmembrane region" description="Helical" evidence="7">
    <location>
        <begin position="25"/>
        <end position="47"/>
    </location>
</feature>
<evidence type="ECO:0000256" key="1">
    <source>
        <dbReference type="ARBA" id="ARBA00004651"/>
    </source>
</evidence>
<dbReference type="RefSeq" id="WP_236065238.1">
    <property type="nucleotide sequence ID" value="NZ_BNJK01000002.1"/>
</dbReference>
<feature type="transmembrane region" description="Helical" evidence="7">
    <location>
        <begin position="276"/>
        <end position="297"/>
    </location>
</feature>
<dbReference type="PANTHER" id="PTHR30193">
    <property type="entry name" value="ABC TRANSPORTER PERMEASE PROTEIN"/>
    <property type="match status" value="1"/>
</dbReference>
<feature type="transmembrane region" description="Helical" evidence="7">
    <location>
        <begin position="221"/>
        <end position="242"/>
    </location>
</feature>
<dbReference type="Gene3D" id="1.10.3720.10">
    <property type="entry name" value="MetI-like"/>
    <property type="match status" value="1"/>
</dbReference>
<dbReference type="InterPro" id="IPR000515">
    <property type="entry name" value="MetI-like"/>
</dbReference>
<keyword evidence="6 7" id="KW-0472">Membrane</keyword>
<gene>
    <name evidence="9" type="ORF">KSF_098050</name>
</gene>
<keyword evidence="5 7" id="KW-1133">Transmembrane helix</keyword>
<proteinExistence type="inferred from homology"/>
<evidence type="ECO:0000313" key="10">
    <source>
        <dbReference type="Proteomes" id="UP000597444"/>
    </source>
</evidence>
<evidence type="ECO:0000313" key="9">
    <source>
        <dbReference type="EMBL" id="GHO99757.1"/>
    </source>
</evidence>